<keyword evidence="9" id="KW-1185">Reference proteome</keyword>
<dbReference type="Proteomes" id="UP000067626">
    <property type="component" value="Chromosome"/>
</dbReference>
<accession>A0A0K1EPX1</accession>
<reference evidence="8 9" key="1">
    <citation type="submission" date="2015-07" db="EMBL/GenBank/DDBJ databases">
        <title>Genome analysis of myxobacterium Chondromyces crocatus Cm c5 reveals a high potential for natural compound synthesis and the genetic basis for the loss of fruiting body formation.</title>
        <authorList>
            <person name="Zaburannyi N."/>
            <person name="Bunk B."/>
            <person name="Maier J."/>
            <person name="Overmann J."/>
            <person name="Mueller R."/>
        </authorList>
    </citation>
    <scope>NUCLEOTIDE SEQUENCE [LARGE SCALE GENOMIC DNA]</scope>
    <source>
        <strain evidence="8 9">Cm c5</strain>
    </source>
</reference>
<keyword evidence="2" id="KW-0805">Transcription regulation</keyword>
<dbReference type="InterPro" id="IPR013324">
    <property type="entry name" value="RNA_pol_sigma_r3/r4-like"/>
</dbReference>
<evidence type="ECO:0000256" key="1">
    <source>
        <dbReference type="ARBA" id="ARBA00010641"/>
    </source>
</evidence>
<dbReference type="PANTHER" id="PTHR43133">
    <property type="entry name" value="RNA POLYMERASE ECF-TYPE SIGMA FACTO"/>
    <property type="match status" value="1"/>
</dbReference>
<dbReference type="STRING" id="52.CMC5_070920"/>
<dbReference type="Pfam" id="PF08281">
    <property type="entry name" value="Sigma70_r4_2"/>
    <property type="match status" value="1"/>
</dbReference>
<organism evidence="8 9">
    <name type="scientific">Chondromyces crocatus</name>
    <dbReference type="NCBI Taxonomy" id="52"/>
    <lineage>
        <taxon>Bacteria</taxon>
        <taxon>Pseudomonadati</taxon>
        <taxon>Myxococcota</taxon>
        <taxon>Polyangia</taxon>
        <taxon>Polyangiales</taxon>
        <taxon>Polyangiaceae</taxon>
        <taxon>Chondromyces</taxon>
    </lineage>
</organism>
<dbReference type="InterPro" id="IPR013325">
    <property type="entry name" value="RNA_pol_sigma_r2"/>
</dbReference>
<dbReference type="EMBL" id="CP012159">
    <property type="protein sequence ID" value="AKT42864.1"/>
    <property type="molecule type" value="Genomic_DNA"/>
</dbReference>
<dbReference type="RefSeq" id="WP_082363065.1">
    <property type="nucleotide sequence ID" value="NZ_CP012159.1"/>
</dbReference>
<evidence type="ECO:0000259" key="6">
    <source>
        <dbReference type="Pfam" id="PF04542"/>
    </source>
</evidence>
<dbReference type="GO" id="GO:0016987">
    <property type="term" value="F:sigma factor activity"/>
    <property type="evidence" value="ECO:0007669"/>
    <property type="project" value="UniProtKB-KW"/>
</dbReference>
<dbReference type="NCBIfam" id="TIGR02937">
    <property type="entry name" value="sigma70-ECF"/>
    <property type="match status" value="1"/>
</dbReference>
<name>A0A0K1EPX1_CHOCO</name>
<evidence type="ECO:0000256" key="2">
    <source>
        <dbReference type="ARBA" id="ARBA00023015"/>
    </source>
</evidence>
<evidence type="ECO:0000256" key="4">
    <source>
        <dbReference type="ARBA" id="ARBA00023125"/>
    </source>
</evidence>
<dbReference type="SUPFAM" id="SSF88946">
    <property type="entry name" value="Sigma2 domain of RNA polymerase sigma factors"/>
    <property type="match status" value="1"/>
</dbReference>
<dbReference type="InterPro" id="IPR007627">
    <property type="entry name" value="RNA_pol_sigma70_r2"/>
</dbReference>
<dbReference type="GO" id="GO:0003677">
    <property type="term" value="F:DNA binding"/>
    <property type="evidence" value="ECO:0007669"/>
    <property type="project" value="UniProtKB-KW"/>
</dbReference>
<dbReference type="KEGG" id="ccro:CMC5_070920"/>
<dbReference type="Gene3D" id="1.10.1740.10">
    <property type="match status" value="1"/>
</dbReference>
<dbReference type="AlphaFoldDB" id="A0A0K1EPX1"/>
<dbReference type="Gene3D" id="1.10.10.10">
    <property type="entry name" value="Winged helix-like DNA-binding domain superfamily/Winged helix DNA-binding domain"/>
    <property type="match status" value="1"/>
</dbReference>
<evidence type="ECO:0000256" key="3">
    <source>
        <dbReference type="ARBA" id="ARBA00023082"/>
    </source>
</evidence>
<evidence type="ECO:0000313" key="9">
    <source>
        <dbReference type="Proteomes" id="UP000067626"/>
    </source>
</evidence>
<dbReference type="InterPro" id="IPR014284">
    <property type="entry name" value="RNA_pol_sigma-70_dom"/>
</dbReference>
<dbReference type="PANTHER" id="PTHR43133:SF8">
    <property type="entry name" value="RNA POLYMERASE SIGMA FACTOR HI_1459-RELATED"/>
    <property type="match status" value="1"/>
</dbReference>
<dbReference type="Pfam" id="PF04542">
    <property type="entry name" value="Sigma70_r2"/>
    <property type="match status" value="1"/>
</dbReference>
<feature type="domain" description="RNA polymerase sigma factor 70 region 4 type 2" evidence="7">
    <location>
        <begin position="116"/>
        <end position="168"/>
    </location>
</feature>
<evidence type="ECO:0000259" key="7">
    <source>
        <dbReference type="Pfam" id="PF08281"/>
    </source>
</evidence>
<keyword evidence="3" id="KW-0731">Sigma factor</keyword>
<dbReference type="OrthoDB" id="3747638at2"/>
<dbReference type="InterPro" id="IPR013249">
    <property type="entry name" value="RNA_pol_sigma70_r4_t2"/>
</dbReference>
<sequence length="179" mass="20119">MSVDLRLLAARVTRGDEQAFRQVVDHTRAPLYRLAARLLGNLADAEDVLQEAYVNAYRGLREGRYDGRAKLETYLHRIVVNASTDLLRKRRESPKEVVREPRFDGSVPAEARVALRELDELLKRLAPPERAALVLVAMEGMSAREAGEVLGCSEGAVEQRLVRARTALREHGKEEVRHG</sequence>
<dbReference type="InterPro" id="IPR039425">
    <property type="entry name" value="RNA_pol_sigma-70-like"/>
</dbReference>
<protein>
    <submittedName>
        <fullName evidence="8">RNA polymerase sigma24 factor</fullName>
    </submittedName>
</protein>
<keyword evidence="5" id="KW-0804">Transcription</keyword>
<proteinExistence type="inferred from homology"/>
<keyword evidence="4" id="KW-0238">DNA-binding</keyword>
<dbReference type="CDD" id="cd06171">
    <property type="entry name" value="Sigma70_r4"/>
    <property type="match status" value="1"/>
</dbReference>
<evidence type="ECO:0000313" key="8">
    <source>
        <dbReference type="EMBL" id="AKT42864.1"/>
    </source>
</evidence>
<gene>
    <name evidence="8" type="ORF">CMC5_070920</name>
</gene>
<dbReference type="GO" id="GO:0006352">
    <property type="term" value="P:DNA-templated transcription initiation"/>
    <property type="evidence" value="ECO:0007669"/>
    <property type="project" value="InterPro"/>
</dbReference>
<dbReference type="PATRIC" id="fig|52.7.peg.7786"/>
<dbReference type="InterPro" id="IPR036388">
    <property type="entry name" value="WH-like_DNA-bd_sf"/>
</dbReference>
<evidence type="ECO:0000256" key="5">
    <source>
        <dbReference type="ARBA" id="ARBA00023163"/>
    </source>
</evidence>
<comment type="similarity">
    <text evidence="1">Belongs to the sigma-70 factor family. ECF subfamily.</text>
</comment>
<feature type="domain" description="RNA polymerase sigma-70 region 2" evidence="6">
    <location>
        <begin position="24"/>
        <end position="91"/>
    </location>
</feature>
<dbReference type="SUPFAM" id="SSF88659">
    <property type="entry name" value="Sigma3 and sigma4 domains of RNA polymerase sigma factors"/>
    <property type="match status" value="1"/>
</dbReference>